<dbReference type="EMBL" id="FZQP02006804">
    <property type="protein sequence ID" value="VVD03823.1"/>
    <property type="molecule type" value="Genomic_DNA"/>
</dbReference>
<name>A0A5E4R0F9_9NEOP</name>
<evidence type="ECO:0000256" key="1">
    <source>
        <dbReference type="SAM" id="MobiDB-lite"/>
    </source>
</evidence>
<evidence type="ECO:0000313" key="2">
    <source>
        <dbReference type="EMBL" id="VVD03823.1"/>
    </source>
</evidence>
<feature type="compositionally biased region" description="Basic and acidic residues" evidence="1">
    <location>
        <begin position="1"/>
        <end position="12"/>
    </location>
</feature>
<keyword evidence="3" id="KW-1185">Reference proteome</keyword>
<dbReference type="Proteomes" id="UP000324832">
    <property type="component" value="Unassembled WGS sequence"/>
</dbReference>
<gene>
    <name evidence="2" type="ORF">LSINAPIS_LOCUS13735</name>
</gene>
<feature type="compositionally biased region" description="Basic and acidic residues" evidence="1">
    <location>
        <begin position="26"/>
        <end position="41"/>
    </location>
</feature>
<feature type="region of interest" description="Disordered" evidence="1">
    <location>
        <begin position="1"/>
        <end position="41"/>
    </location>
</feature>
<protein>
    <submittedName>
        <fullName evidence="2">Uncharacterized protein</fullName>
    </submittedName>
</protein>
<organism evidence="2 3">
    <name type="scientific">Leptidea sinapis</name>
    <dbReference type="NCBI Taxonomy" id="189913"/>
    <lineage>
        <taxon>Eukaryota</taxon>
        <taxon>Metazoa</taxon>
        <taxon>Ecdysozoa</taxon>
        <taxon>Arthropoda</taxon>
        <taxon>Hexapoda</taxon>
        <taxon>Insecta</taxon>
        <taxon>Pterygota</taxon>
        <taxon>Neoptera</taxon>
        <taxon>Endopterygota</taxon>
        <taxon>Lepidoptera</taxon>
        <taxon>Glossata</taxon>
        <taxon>Ditrysia</taxon>
        <taxon>Papilionoidea</taxon>
        <taxon>Pieridae</taxon>
        <taxon>Dismorphiinae</taxon>
        <taxon>Leptidea</taxon>
    </lineage>
</organism>
<proteinExistence type="predicted"/>
<feature type="compositionally biased region" description="Low complexity" evidence="1">
    <location>
        <begin position="14"/>
        <end position="24"/>
    </location>
</feature>
<feature type="non-terminal residue" evidence="2">
    <location>
        <position position="41"/>
    </location>
</feature>
<accession>A0A5E4R0F9</accession>
<dbReference type="AlphaFoldDB" id="A0A5E4R0F9"/>
<sequence>MALEHHKEEFQHWSESSVSCGSDSSGDERSSAARDDSHRLI</sequence>
<evidence type="ECO:0000313" key="3">
    <source>
        <dbReference type="Proteomes" id="UP000324832"/>
    </source>
</evidence>
<reference evidence="2 3" key="1">
    <citation type="submission" date="2017-07" db="EMBL/GenBank/DDBJ databases">
        <authorList>
            <person name="Talla V."/>
            <person name="Backstrom N."/>
        </authorList>
    </citation>
    <scope>NUCLEOTIDE SEQUENCE [LARGE SCALE GENOMIC DNA]</scope>
</reference>